<proteinExistence type="predicted"/>
<evidence type="ECO:0000259" key="1">
    <source>
        <dbReference type="Pfam" id="PF14214"/>
    </source>
</evidence>
<evidence type="ECO:0000313" key="3">
    <source>
        <dbReference type="Proteomes" id="UP000622797"/>
    </source>
</evidence>
<feature type="domain" description="Helitron helicase-like" evidence="1">
    <location>
        <begin position="5"/>
        <end position="47"/>
    </location>
</feature>
<dbReference type="Proteomes" id="UP000622797">
    <property type="component" value="Unassembled WGS sequence"/>
</dbReference>
<dbReference type="OrthoDB" id="432234at2759"/>
<reference evidence="2" key="1">
    <citation type="journal article" date="2020" name="BMC Genomics">
        <title>Correction to: Identification and distribution of gene clusters required for synthesis of sphingolipid metabolism inhibitors in diverse species of the filamentous fungus Fusarium.</title>
        <authorList>
            <person name="Kim H.S."/>
            <person name="Lohmar J.M."/>
            <person name="Busman M."/>
            <person name="Brown D.W."/>
            <person name="Naumann T.A."/>
            <person name="Divon H.H."/>
            <person name="Lysoe E."/>
            <person name="Uhlig S."/>
            <person name="Proctor R.H."/>
        </authorList>
    </citation>
    <scope>NUCLEOTIDE SEQUENCE</scope>
    <source>
        <strain evidence="2">NRRL 20472</strain>
    </source>
</reference>
<sequence>MSSIKYNPHIAAAHFHFRFKTFLEDVIKPKFGVIEYWFRYEWQARGIHLLLGHQGPSWNPDLHGAGQQHNNDPLIRLIRQPTLQDLADVVNWVQRHRCTPAYCLRRRRLHDDPILTQDTNPKFLVYDGSRNDAWLNNYNRTLILSWLTNIGTSPYTSVHAVINYIAKYRSKSEKKTERFNQIAKAILPRVNSSRGLASFVAKFMNGLLSERDWSAQEIHHLLLNLDLQEGTRIVRSVDCRHPDQHWKADFVPVDDETTNVRTAKNTYQ</sequence>
<dbReference type="Pfam" id="PF14214">
    <property type="entry name" value="Helitron_like_N"/>
    <property type="match status" value="1"/>
</dbReference>
<gene>
    <name evidence="2" type="ORF">FSARC_14163</name>
</gene>
<dbReference type="EMBL" id="JABEXW010001155">
    <property type="protein sequence ID" value="KAF4946590.1"/>
    <property type="molecule type" value="Genomic_DNA"/>
</dbReference>
<keyword evidence="3" id="KW-1185">Reference proteome</keyword>
<comment type="caution">
    <text evidence="2">The sequence shown here is derived from an EMBL/GenBank/DDBJ whole genome shotgun (WGS) entry which is preliminary data.</text>
</comment>
<dbReference type="AlphaFoldDB" id="A0A8H4SVR8"/>
<reference evidence="2" key="2">
    <citation type="submission" date="2020-05" db="EMBL/GenBank/DDBJ databases">
        <authorList>
            <person name="Kim H.-S."/>
            <person name="Proctor R.H."/>
            <person name="Brown D.W."/>
        </authorList>
    </citation>
    <scope>NUCLEOTIDE SEQUENCE</scope>
    <source>
        <strain evidence="2">NRRL 20472</strain>
    </source>
</reference>
<name>A0A8H4SVR8_9HYPO</name>
<evidence type="ECO:0000313" key="2">
    <source>
        <dbReference type="EMBL" id="KAF4946590.1"/>
    </source>
</evidence>
<organism evidence="2 3">
    <name type="scientific">Fusarium sarcochroum</name>
    <dbReference type="NCBI Taxonomy" id="1208366"/>
    <lineage>
        <taxon>Eukaryota</taxon>
        <taxon>Fungi</taxon>
        <taxon>Dikarya</taxon>
        <taxon>Ascomycota</taxon>
        <taxon>Pezizomycotina</taxon>
        <taxon>Sordariomycetes</taxon>
        <taxon>Hypocreomycetidae</taxon>
        <taxon>Hypocreales</taxon>
        <taxon>Nectriaceae</taxon>
        <taxon>Fusarium</taxon>
        <taxon>Fusarium lateritium species complex</taxon>
    </lineage>
</organism>
<protein>
    <recommendedName>
        <fullName evidence="1">Helitron helicase-like domain-containing protein</fullName>
    </recommendedName>
</protein>
<accession>A0A8H4SVR8</accession>
<dbReference type="InterPro" id="IPR025476">
    <property type="entry name" value="Helitron_helicase-like"/>
</dbReference>